<dbReference type="InterPro" id="IPR014284">
    <property type="entry name" value="RNA_pol_sigma-70_dom"/>
</dbReference>
<sequence>MVDSVGEPDRVLVHRSATGDRRAFAALFDRHSRAVTRYAWALVSDGLDVQEIVQDTFTTAWSKAGSLAIAESSALPWLLVTCRNHALNLRRKKAPHRAEPLPEGLAGLADVAANEDRALAVQRLRWVQTDIEALDGLDRRICELCLVEGRSYVEAAAIVGASAGAMGTRRASARNRNRVRRAVSNHDE</sequence>
<dbReference type="Gene3D" id="1.10.10.10">
    <property type="entry name" value="Winged helix-like DNA-binding domain superfamily/Winged helix DNA-binding domain"/>
    <property type="match status" value="1"/>
</dbReference>
<comment type="caution">
    <text evidence="7">The sequence shown here is derived from an EMBL/GenBank/DDBJ whole genome shotgun (WGS) entry which is preliminary data.</text>
</comment>
<dbReference type="InterPro" id="IPR007627">
    <property type="entry name" value="RNA_pol_sigma70_r2"/>
</dbReference>
<feature type="region of interest" description="Disordered" evidence="5">
    <location>
        <begin position="169"/>
        <end position="188"/>
    </location>
</feature>
<name>A0ABY2ID16_9MICO</name>
<dbReference type="Proteomes" id="UP000297608">
    <property type="component" value="Unassembled WGS sequence"/>
</dbReference>
<dbReference type="Gene3D" id="1.10.1740.10">
    <property type="match status" value="1"/>
</dbReference>
<feature type="compositionally biased region" description="Basic residues" evidence="5">
    <location>
        <begin position="171"/>
        <end position="188"/>
    </location>
</feature>
<dbReference type="InterPro" id="IPR013324">
    <property type="entry name" value="RNA_pol_sigma_r3/r4-like"/>
</dbReference>
<accession>A0ABY2ID16</accession>
<evidence type="ECO:0000313" key="8">
    <source>
        <dbReference type="Proteomes" id="UP000297608"/>
    </source>
</evidence>
<gene>
    <name evidence="7" type="ORF">E3O44_09035</name>
</gene>
<organism evidence="7 8">
    <name type="scientific">Cryobacterium algoricola</name>
    <dbReference type="NCBI Taxonomy" id="1259183"/>
    <lineage>
        <taxon>Bacteria</taxon>
        <taxon>Bacillati</taxon>
        <taxon>Actinomycetota</taxon>
        <taxon>Actinomycetes</taxon>
        <taxon>Micrococcales</taxon>
        <taxon>Microbacteriaceae</taxon>
        <taxon>Cryobacterium</taxon>
    </lineage>
</organism>
<keyword evidence="4" id="KW-0804">Transcription</keyword>
<dbReference type="InterPro" id="IPR036388">
    <property type="entry name" value="WH-like_DNA-bd_sf"/>
</dbReference>
<dbReference type="InterPro" id="IPR039425">
    <property type="entry name" value="RNA_pol_sigma-70-like"/>
</dbReference>
<dbReference type="PANTHER" id="PTHR43133:SF25">
    <property type="entry name" value="RNA POLYMERASE SIGMA FACTOR RFAY-RELATED"/>
    <property type="match status" value="1"/>
</dbReference>
<dbReference type="SUPFAM" id="SSF88659">
    <property type="entry name" value="Sigma3 and sigma4 domains of RNA polymerase sigma factors"/>
    <property type="match status" value="1"/>
</dbReference>
<dbReference type="SUPFAM" id="SSF88946">
    <property type="entry name" value="Sigma2 domain of RNA polymerase sigma factors"/>
    <property type="match status" value="1"/>
</dbReference>
<feature type="domain" description="RNA polymerase sigma-70 region 2" evidence="6">
    <location>
        <begin position="27"/>
        <end position="94"/>
    </location>
</feature>
<protein>
    <submittedName>
        <fullName evidence="7">Sigma-70 family RNA polymerase sigma factor</fullName>
    </submittedName>
</protein>
<comment type="similarity">
    <text evidence="1">Belongs to the sigma-70 factor family. ECF subfamily.</text>
</comment>
<keyword evidence="2" id="KW-0805">Transcription regulation</keyword>
<evidence type="ECO:0000313" key="7">
    <source>
        <dbReference type="EMBL" id="TFB87259.1"/>
    </source>
</evidence>
<dbReference type="InterPro" id="IPR013325">
    <property type="entry name" value="RNA_pol_sigma_r2"/>
</dbReference>
<evidence type="ECO:0000256" key="4">
    <source>
        <dbReference type="ARBA" id="ARBA00023163"/>
    </source>
</evidence>
<reference evidence="7 8" key="1">
    <citation type="submission" date="2019-03" db="EMBL/GenBank/DDBJ databases">
        <title>Genomics of glacier-inhabiting Cryobacterium strains.</title>
        <authorList>
            <person name="Liu Q."/>
            <person name="Xin Y.-H."/>
        </authorList>
    </citation>
    <scope>NUCLEOTIDE SEQUENCE [LARGE SCALE GENOMIC DNA]</scope>
    <source>
        <strain evidence="7 8">MDB2-B</strain>
    </source>
</reference>
<keyword evidence="8" id="KW-1185">Reference proteome</keyword>
<proteinExistence type="inferred from homology"/>
<dbReference type="PANTHER" id="PTHR43133">
    <property type="entry name" value="RNA POLYMERASE ECF-TYPE SIGMA FACTO"/>
    <property type="match status" value="1"/>
</dbReference>
<evidence type="ECO:0000256" key="5">
    <source>
        <dbReference type="SAM" id="MobiDB-lite"/>
    </source>
</evidence>
<dbReference type="EMBL" id="SOFG01000011">
    <property type="protein sequence ID" value="TFB87259.1"/>
    <property type="molecule type" value="Genomic_DNA"/>
</dbReference>
<evidence type="ECO:0000259" key="6">
    <source>
        <dbReference type="Pfam" id="PF04542"/>
    </source>
</evidence>
<evidence type="ECO:0000256" key="3">
    <source>
        <dbReference type="ARBA" id="ARBA00023082"/>
    </source>
</evidence>
<evidence type="ECO:0000256" key="2">
    <source>
        <dbReference type="ARBA" id="ARBA00023015"/>
    </source>
</evidence>
<evidence type="ECO:0000256" key="1">
    <source>
        <dbReference type="ARBA" id="ARBA00010641"/>
    </source>
</evidence>
<keyword evidence="3" id="KW-0731">Sigma factor</keyword>
<dbReference type="NCBIfam" id="TIGR02937">
    <property type="entry name" value="sigma70-ECF"/>
    <property type="match status" value="1"/>
</dbReference>
<dbReference type="Pfam" id="PF04542">
    <property type="entry name" value="Sigma70_r2"/>
    <property type="match status" value="1"/>
</dbReference>